<dbReference type="Proteomes" id="UP001501436">
    <property type="component" value="Unassembled WGS sequence"/>
</dbReference>
<gene>
    <name evidence="1" type="ORF">GCM10023313_32060</name>
</gene>
<evidence type="ECO:0000313" key="1">
    <source>
        <dbReference type="EMBL" id="GAA4925183.1"/>
    </source>
</evidence>
<proteinExistence type="predicted"/>
<name>A0ABP9G0Z2_9SPHI</name>
<reference evidence="2" key="1">
    <citation type="journal article" date="2019" name="Int. J. Syst. Evol. Microbiol.">
        <title>The Global Catalogue of Microorganisms (GCM) 10K type strain sequencing project: providing services to taxonomists for standard genome sequencing and annotation.</title>
        <authorList>
            <consortium name="The Broad Institute Genomics Platform"/>
            <consortium name="The Broad Institute Genome Sequencing Center for Infectious Disease"/>
            <person name="Wu L."/>
            <person name="Ma J."/>
        </authorList>
    </citation>
    <scope>NUCLEOTIDE SEQUENCE [LARGE SCALE GENOMIC DNA]</scope>
    <source>
        <strain evidence="2">JCM 18283</strain>
    </source>
</reference>
<dbReference type="EMBL" id="BAABJI010000002">
    <property type="protein sequence ID" value="GAA4925183.1"/>
    <property type="molecule type" value="Genomic_DNA"/>
</dbReference>
<comment type="caution">
    <text evidence="1">The sequence shown here is derived from an EMBL/GenBank/DDBJ whole genome shotgun (WGS) entry which is preliminary data.</text>
</comment>
<evidence type="ECO:0000313" key="2">
    <source>
        <dbReference type="Proteomes" id="UP001501436"/>
    </source>
</evidence>
<sequence>MKGLTLQMTIDAQTGAQGQPQATDIGAICNKIEEILQDFTSDEKPHKINIKISDNERPEKGQTADFLVAAHSRGEITTRNYWVEL</sequence>
<protein>
    <submittedName>
        <fullName evidence="1">Uncharacterized protein</fullName>
    </submittedName>
</protein>
<dbReference type="RefSeq" id="WP_345332548.1">
    <property type="nucleotide sequence ID" value="NZ_BAABJI010000002.1"/>
</dbReference>
<organism evidence="1 2">
    <name type="scientific">Mucilaginibacter defluvii</name>
    <dbReference type="NCBI Taxonomy" id="1196019"/>
    <lineage>
        <taxon>Bacteria</taxon>
        <taxon>Pseudomonadati</taxon>
        <taxon>Bacteroidota</taxon>
        <taxon>Sphingobacteriia</taxon>
        <taxon>Sphingobacteriales</taxon>
        <taxon>Sphingobacteriaceae</taxon>
        <taxon>Mucilaginibacter</taxon>
    </lineage>
</organism>
<keyword evidence="2" id="KW-1185">Reference proteome</keyword>
<accession>A0ABP9G0Z2</accession>